<evidence type="ECO:0000256" key="9">
    <source>
        <dbReference type="ARBA" id="ARBA00023049"/>
    </source>
</evidence>
<accession>A0A5S4VIV9</accession>
<comment type="function">
    <text evidence="11">Carboxypeptidase that possesses the specificities of both mammalian Cpase A and B. Thus shows broad substrate specificity, being able to cleave Cbz-Gly-Leu, Cbz-Gly-Val, Cbz-Gly-Phe, Cbz-Gly-Lys and Bz-Gly-Arg in vitro.</text>
</comment>
<organism evidence="18 19">
    <name type="scientific">Agromyces mariniharenae</name>
    <dbReference type="NCBI Taxonomy" id="2604423"/>
    <lineage>
        <taxon>Bacteria</taxon>
        <taxon>Bacillati</taxon>
        <taxon>Actinomycetota</taxon>
        <taxon>Actinomycetes</taxon>
        <taxon>Micrococcales</taxon>
        <taxon>Microbacteriaceae</taxon>
        <taxon>Agromyces</taxon>
    </lineage>
</organism>
<protein>
    <recommendedName>
        <fullName evidence="13">Zinc carboxypeptidase</fullName>
        <ecNumber evidence="12">3.4.17.18</ecNumber>
    </recommendedName>
</protein>
<evidence type="ECO:0000256" key="15">
    <source>
        <dbReference type="SAM" id="MobiDB-lite"/>
    </source>
</evidence>
<evidence type="ECO:0000256" key="2">
    <source>
        <dbReference type="ARBA" id="ARBA00005988"/>
    </source>
</evidence>
<evidence type="ECO:0000256" key="4">
    <source>
        <dbReference type="ARBA" id="ARBA00022670"/>
    </source>
</evidence>
<dbReference type="Pfam" id="PF20773">
    <property type="entry name" value="InhA-like_MAM"/>
    <property type="match status" value="1"/>
</dbReference>
<dbReference type="RefSeq" id="WP_148733529.1">
    <property type="nucleotide sequence ID" value="NZ_VSSB01000001.1"/>
</dbReference>
<dbReference type="PANTHER" id="PTHR11705">
    <property type="entry name" value="PROTEASE FAMILY M14 CARBOXYPEPTIDASE A,B"/>
    <property type="match status" value="1"/>
</dbReference>
<feature type="chain" id="PRO_5024331462" description="Zinc carboxypeptidase" evidence="16">
    <location>
        <begin position="34"/>
        <end position="1043"/>
    </location>
</feature>
<dbReference type="FunFam" id="3.40.630.10:FF:000084">
    <property type="entry name" value="Carboxypeptidase B2"/>
    <property type="match status" value="1"/>
</dbReference>
<comment type="similarity">
    <text evidence="2 14">Belongs to the peptidase M14 family.</text>
</comment>
<dbReference type="PANTHER" id="PTHR11705:SF143">
    <property type="entry name" value="SLL0236 PROTEIN"/>
    <property type="match status" value="1"/>
</dbReference>
<dbReference type="GO" id="GO:0006508">
    <property type="term" value="P:proteolysis"/>
    <property type="evidence" value="ECO:0007669"/>
    <property type="project" value="UniProtKB-KW"/>
</dbReference>
<dbReference type="CDD" id="cd03859">
    <property type="entry name" value="M14_CPT"/>
    <property type="match status" value="1"/>
</dbReference>
<evidence type="ECO:0000313" key="18">
    <source>
        <dbReference type="EMBL" id="TYL54065.1"/>
    </source>
</evidence>
<keyword evidence="6 16" id="KW-0732">Signal</keyword>
<evidence type="ECO:0000259" key="17">
    <source>
        <dbReference type="PROSITE" id="PS52035"/>
    </source>
</evidence>
<dbReference type="EC" id="3.4.17.18" evidence="12"/>
<reference evidence="18 19" key="1">
    <citation type="submission" date="2019-08" db="EMBL/GenBank/DDBJ databases">
        <authorList>
            <person name="Hu J."/>
        </authorList>
    </citation>
    <scope>NUCLEOTIDE SEQUENCE [LARGE SCALE GENOMIC DNA]</scope>
    <source>
        <strain evidence="18 19">NEAU-184</strain>
    </source>
</reference>
<dbReference type="Gene3D" id="3.40.630.10">
    <property type="entry name" value="Zn peptidases"/>
    <property type="match status" value="1"/>
</dbReference>
<dbReference type="InterPro" id="IPR000834">
    <property type="entry name" value="Peptidase_M14"/>
</dbReference>
<proteinExistence type="inferred from homology"/>
<evidence type="ECO:0000256" key="5">
    <source>
        <dbReference type="ARBA" id="ARBA00022723"/>
    </source>
</evidence>
<evidence type="ECO:0000256" key="11">
    <source>
        <dbReference type="ARBA" id="ARBA00055464"/>
    </source>
</evidence>
<keyword evidence="9" id="KW-0482">Metalloprotease</keyword>
<evidence type="ECO:0000256" key="12">
    <source>
        <dbReference type="ARBA" id="ARBA00066554"/>
    </source>
</evidence>
<dbReference type="PRINTS" id="PR00765">
    <property type="entry name" value="CRBOXYPTASEA"/>
</dbReference>
<feature type="active site" description="Proton donor/acceptor" evidence="14">
    <location>
        <position position="389"/>
    </location>
</feature>
<feature type="compositionally biased region" description="Basic and acidic residues" evidence="15">
    <location>
        <begin position="260"/>
        <end position="274"/>
    </location>
</feature>
<feature type="region of interest" description="Disordered" evidence="15">
    <location>
        <begin position="253"/>
        <end position="295"/>
    </location>
</feature>
<evidence type="ECO:0000256" key="13">
    <source>
        <dbReference type="ARBA" id="ARBA00074273"/>
    </source>
</evidence>
<evidence type="ECO:0000256" key="14">
    <source>
        <dbReference type="PROSITE-ProRule" id="PRU01379"/>
    </source>
</evidence>
<feature type="signal peptide" evidence="16">
    <location>
        <begin position="1"/>
        <end position="33"/>
    </location>
</feature>
<dbReference type="GO" id="GO:0004181">
    <property type="term" value="F:metallocarboxypeptidase activity"/>
    <property type="evidence" value="ECO:0007669"/>
    <property type="project" value="InterPro"/>
</dbReference>
<dbReference type="Pfam" id="PF00246">
    <property type="entry name" value="Peptidase_M14"/>
    <property type="match status" value="1"/>
</dbReference>
<dbReference type="AlphaFoldDB" id="A0A5S4VIV9"/>
<dbReference type="InterPro" id="IPR033810">
    <property type="entry name" value="Carboxypeptidase_T"/>
</dbReference>
<evidence type="ECO:0000256" key="8">
    <source>
        <dbReference type="ARBA" id="ARBA00022833"/>
    </source>
</evidence>
<dbReference type="SUPFAM" id="SSF53187">
    <property type="entry name" value="Zn-dependent exopeptidases"/>
    <property type="match status" value="1"/>
</dbReference>
<keyword evidence="4" id="KW-0645">Protease</keyword>
<keyword evidence="5" id="KW-0479">Metal-binding</keyword>
<evidence type="ECO:0000256" key="6">
    <source>
        <dbReference type="ARBA" id="ARBA00022729"/>
    </source>
</evidence>
<comment type="catalytic activity">
    <reaction evidence="10">
        <text>Releases a C-terminal residue, which may be hydrophobic or positively charged.</text>
        <dbReference type="EC" id="3.4.17.18"/>
    </reaction>
</comment>
<dbReference type="EMBL" id="VSSB01000001">
    <property type="protein sequence ID" value="TYL54065.1"/>
    <property type="molecule type" value="Genomic_DNA"/>
</dbReference>
<gene>
    <name evidence="18" type="ORF">FYC51_10765</name>
</gene>
<comment type="cofactor">
    <cofactor evidence="1">
        <name>Zn(2+)</name>
        <dbReference type="ChEBI" id="CHEBI:29105"/>
    </cofactor>
</comment>
<name>A0A5S4VIV9_9MICO</name>
<comment type="caution">
    <text evidence="18">The sequence shown here is derived from an EMBL/GenBank/DDBJ whole genome shotgun (WGS) entry which is preliminary data.</text>
</comment>
<dbReference type="GO" id="GO:0008270">
    <property type="term" value="F:zinc ion binding"/>
    <property type="evidence" value="ECO:0007669"/>
    <property type="project" value="InterPro"/>
</dbReference>
<evidence type="ECO:0000256" key="7">
    <source>
        <dbReference type="ARBA" id="ARBA00022801"/>
    </source>
</evidence>
<evidence type="ECO:0000256" key="16">
    <source>
        <dbReference type="SAM" id="SignalP"/>
    </source>
</evidence>
<keyword evidence="3 18" id="KW-0121">Carboxypeptidase</keyword>
<evidence type="ECO:0000256" key="10">
    <source>
        <dbReference type="ARBA" id="ARBA00050859"/>
    </source>
</evidence>
<feature type="domain" description="Peptidase M14" evidence="17">
    <location>
        <begin position="119"/>
        <end position="419"/>
    </location>
</feature>
<keyword evidence="19" id="KW-1185">Reference proteome</keyword>
<dbReference type="GO" id="GO:0005615">
    <property type="term" value="C:extracellular space"/>
    <property type="evidence" value="ECO:0007669"/>
    <property type="project" value="TreeGrafter"/>
</dbReference>
<dbReference type="Proteomes" id="UP000325243">
    <property type="component" value="Unassembled WGS sequence"/>
</dbReference>
<evidence type="ECO:0000256" key="3">
    <source>
        <dbReference type="ARBA" id="ARBA00022645"/>
    </source>
</evidence>
<dbReference type="SMART" id="SM00631">
    <property type="entry name" value="Zn_pept"/>
    <property type="match status" value="1"/>
</dbReference>
<sequence>MAGSRSTASKRLVVGVAALAVAFSMLGPVGASAVGDDEGALDVYTADVTAAEAADLAAAGIEIADSRYTDTGVSVDVVLTAEEAKGLQERGLDVAVKKNKDGKSARQLAAEQAASGFEVFRSWDEPGGIRDELYQLAADNPQLVKLVVLGETHQGRELIALKLTQGAQGIADGSRPAVLHSSTQHAREWISTEVNRRLLTWYIDQWRANNIEVRDLLQNNELWFLVVANPDGYQYTFDTERLWRKNLRDNDGDGQVTRADGVDPNRNYPEHFGYDEEGSSSVISSDTYRGPAAGSEPETQAMMALFDRADFSFQINWHSFGQWLLYAEGWQTGTPTADDPIYFALSGNRDNPAIPDFEPGLSSDVLYVTNGETTDFAHAQRGTLAWTPELGEGIPGSMFVFPDDEELVQAEFERVLPYALDVAKSAADPENPVSHLGLETKPFYLKSDDTYKYGLPLANFTFDYSYGDPQEVRVIAKRSLGDVTLKYSIDGAPAVSAATEEWTGGDRYGGQTGVYYRVVSGLVTGTEPGDTVEVWFEGGGATSESFTYQAVEESTDDVLIVAAEDYTGASPVQRRGPNYLGFYEDALDANGTGFDVYDVDARGRIASDALGVLSHYDAVIWYTGEDIITREPGWAGGNASRLALDQILEVRDFLNEGGEVLYTGKYAGTQYNPGFVNLQFYDPTEANAQCHADPAVEARCRLLGGSGDLTNDTLQYWLGAFLVVNDAGTAFNANGKVQGLLDVLGVDTPFTGLDWGFNGGQSAKNQDHSNSFITTSGILDPAQYPQFESWVAGRWDRAGGPFEPHTGDAYVYSQIADVSYKRLTRTIDVPAGGAELSFWTSYDTEAEWDHVAVEARTAGGDDWTTLPDLNGNTTQSTGQSCPAGWRELHPQLDHYQTFVDETSCDATGTTGAWNAASGSSGGWQQWSVDLSDYAGGQVEVSIAYISDWATQGLGVFVDDIAVSTGEGTTSFEGGDTGGWEVTGPPEGSAPNANTFVFTTAAGFPEAAVVATPHSLTTGFGFEGITGADLRAEWMGRALEHLLD</sequence>
<evidence type="ECO:0000256" key="1">
    <source>
        <dbReference type="ARBA" id="ARBA00001947"/>
    </source>
</evidence>
<keyword evidence="7" id="KW-0378">Hydrolase</keyword>
<keyword evidence="8" id="KW-0862">Zinc</keyword>
<evidence type="ECO:0000313" key="19">
    <source>
        <dbReference type="Proteomes" id="UP000325243"/>
    </source>
</evidence>
<dbReference type="PROSITE" id="PS52035">
    <property type="entry name" value="PEPTIDASE_M14"/>
    <property type="match status" value="1"/>
</dbReference>